<keyword evidence="3" id="KW-1185">Reference proteome</keyword>
<dbReference type="EMBL" id="KN837227">
    <property type="protein sequence ID" value="KIJ32437.1"/>
    <property type="molecule type" value="Genomic_DNA"/>
</dbReference>
<sequence>MVILSYLIVILILILRLGLSPHPHPHQVFASSHDLHNLFCPSPSLWTRILSLIPNAPDSLDSTHCDISLSILTLAVILTPSRLRLDSQIYNFV</sequence>
<organism evidence="2 3">
    <name type="scientific">Sphaerobolus stellatus (strain SS14)</name>
    <dbReference type="NCBI Taxonomy" id="990650"/>
    <lineage>
        <taxon>Eukaryota</taxon>
        <taxon>Fungi</taxon>
        <taxon>Dikarya</taxon>
        <taxon>Basidiomycota</taxon>
        <taxon>Agaricomycotina</taxon>
        <taxon>Agaricomycetes</taxon>
        <taxon>Phallomycetidae</taxon>
        <taxon>Geastrales</taxon>
        <taxon>Sphaerobolaceae</taxon>
        <taxon>Sphaerobolus</taxon>
    </lineage>
</organism>
<name>A0A0C9UT95_SPHS4</name>
<feature type="chain" id="PRO_5002204328" evidence="1">
    <location>
        <begin position="21"/>
        <end position="93"/>
    </location>
</feature>
<feature type="signal peptide" evidence="1">
    <location>
        <begin position="1"/>
        <end position="20"/>
    </location>
</feature>
<dbReference type="Proteomes" id="UP000054279">
    <property type="component" value="Unassembled WGS sequence"/>
</dbReference>
<reference evidence="2 3" key="1">
    <citation type="submission" date="2014-06" db="EMBL/GenBank/DDBJ databases">
        <title>Evolutionary Origins and Diversification of the Mycorrhizal Mutualists.</title>
        <authorList>
            <consortium name="DOE Joint Genome Institute"/>
            <consortium name="Mycorrhizal Genomics Consortium"/>
            <person name="Kohler A."/>
            <person name="Kuo A."/>
            <person name="Nagy L.G."/>
            <person name="Floudas D."/>
            <person name="Copeland A."/>
            <person name="Barry K.W."/>
            <person name="Cichocki N."/>
            <person name="Veneault-Fourrey C."/>
            <person name="LaButti K."/>
            <person name="Lindquist E.A."/>
            <person name="Lipzen A."/>
            <person name="Lundell T."/>
            <person name="Morin E."/>
            <person name="Murat C."/>
            <person name="Riley R."/>
            <person name="Ohm R."/>
            <person name="Sun H."/>
            <person name="Tunlid A."/>
            <person name="Henrissat B."/>
            <person name="Grigoriev I.V."/>
            <person name="Hibbett D.S."/>
            <person name="Martin F."/>
        </authorList>
    </citation>
    <scope>NUCLEOTIDE SEQUENCE [LARGE SCALE GENOMIC DNA]</scope>
    <source>
        <strain evidence="2 3">SS14</strain>
    </source>
</reference>
<evidence type="ECO:0000313" key="2">
    <source>
        <dbReference type="EMBL" id="KIJ32437.1"/>
    </source>
</evidence>
<protein>
    <submittedName>
        <fullName evidence="2">Uncharacterized protein</fullName>
    </submittedName>
</protein>
<dbReference type="HOGENOM" id="CLU_2401072_0_0_1"/>
<evidence type="ECO:0000313" key="3">
    <source>
        <dbReference type="Proteomes" id="UP000054279"/>
    </source>
</evidence>
<proteinExistence type="predicted"/>
<accession>A0A0C9UT95</accession>
<dbReference type="AlphaFoldDB" id="A0A0C9UT95"/>
<keyword evidence="1" id="KW-0732">Signal</keyword>
<gene>
    <name evidence="2" type="ORF">M422DRAFT_35839</name>
</gene>
<evidence type="ECO:0000256" key="1">
    <source>
        <dbReference type="SAM" id="SignalP"/>
    </source>
</evidence>